<dbReference type="PANTHER" id="PTHR11972">
    <property type="entry name" value="NADPH OXIDASE"/>
    <property type="match status" value="1"/>
</dbReference>
<dbReference type="OrthoDB" id="167398at2759"/>
<evidence type="ECO:0000313" key="4">
    <source>
        <dbReference type="EMBL" id="OQR89205.1"/>
    </source>
</evidence>
<evidence type="ECO:0000256" key="2">
    <source>
        <dbReference type="SAM" id="Phobius"/>
    </source>
</evidence>
<gene>
    <name evidence="4" type="ORF">THRCLA_09860</name>
</gene>
<dbReference type="GO" id="GO:0005886">
    <property type="term" value="C:plasma membrane"/>
    <property type="evidence" value="ECO:0007669"/>
    <property type="project" value="TreeGrafter"/>
</dbReference>
<dbReference type="CDD" id="cd06186">
    <property type="entry name" value="NOX_Duox_like_FAD_NADP"/>
    <property type="match status" value="1"/>
</dbReference>
<dbReference type="STRING" id="74557.A0A1V9YTW0"/>
<proteinExistence type="predicted"/>
<dbReference type="Proteomes" id="UP000243217">
    <property type="component" value="Unassembled WGS sequence"/>
</dbReference>
<sequence length="341" mass="38147">FTSPASTQIYGQTQVNPLAGSAGLVFTLTLIIVSYEPIRRKFYSNFYMHHRIFSLLAILTIMIHSTVVRYAMIVPLISYGLSGVLRLRAFCQRYDATAEIGEGSIVILTLPSTKRTSQWAQGMNPSSYFYIQVPSISVVEWHPFSAVVTPMSDTITFYLKTMGKGKFVDSLYNVVKTRTNHGRATIPVLIGGPYGKLSVDILQYQVVILVAGGIGITPMLSLVNQFRNKQGKAGGVFHLYWTVREVNSLLMVDKQMYPLPQSLVHKFYVTAASTEGQITTSSGLQQHYYAKRPVWDELINPVAFVGKSVCVLTCGPGQLTRDIQRVARQCGYDFHKEEFEF</sequence>
<comment type="caution">
    <text evidence="4">The sequence shown here is derived from an EMBL/GenBank/DDBJ whole genome shotgun (WGS) entry which is preliminary data.</text>
</comment>
<keyword evidence="2 4" id="KW-0812">Transmembrane</keyword>
<dbReference type="InterPro" id="IPR013121">
    <property type="entry name" value="Fe_red_NAD-bd_6"/>
</dbReference>
<dbReference type="EMBL" id="JNBS01002817">
    <property type="protein sequence ID" value="OQR89205.1"/>
    <property type="molecule type" value="Genomic_DNA"/>
</dbReference>
<feature type="domain" description="FAD-binding FR-type" evidence="3">
    <location>
        <begin position="60"/>
        <end position="200"/>
    </location>
</feature>
<dbReference type="SUPFAM" id="SSF52343">
    <property type="entry name" value="Ferredoxin reductase-like, C-terminal NADP-linked domain"/>
    <property type="match status" value="1"/>
</dbReference>
<dbReference type="Pfam" id="PF08030">
    <property type="entry name" value="NAD_binding_6"/>
    <property type="match status" value="1"/>
</dbReference>
<evidence type="ECO:0000256" key="1">
    <source>
        <dbReference type="ARBA" id="ARBA00023002"/>
    </source>
</evidence>
<accession>A0A1V9YTW0</accession>
<dbReference type="InterPro" id="IPR050369">
    <property type="entry name" value="RBOH/FRE"/>
</dbReference>
<dbReference type="PANTHER" id="PTHR11972:SF69">
    <property type="entry name" value="FERRIC REDUCTION OXIDASE 6-RELATED"/>
    <property type="match status" value="1"/>
</dbReference>
<organism evidence="4 5">
    <name type="scientific">Thraustotheca clavata</name>
    <dbReference type="NCBI Taxonomy" id="74557"/>
    <lineage>
        <taxon>Eukaryota</taxon>
        <taxon>Sar</taxon>
        <taxon>Stramenopiles</taxon>
        <taxon>Oomycota</taxon>
        <taxon>Saprolegniomycetes</taxon>
        <taxon>Saprolegniales</taxon>
        <taxon>Achlyaceae</taxon>
        <taxon>Thraustotheca</taxon>
    </lineage>
</organism>
<dbReference type="Gene3D" id="3.40.50.80">
    <property type="entry name" value="Nucleotide-binding domain of ferredoxin-NADP reductase (FNR) module"/>
    <property type="match status" value="1"/>
</dbReference>
<protein>
    <submittedName>
        <fullName evidence="4">Transmembrane protein</fullName>
    </submittedName>
</protein>
<evidence type="ECO:0000313" key="5">
    <source>
        <dbReference type="Proteomes" id="UP000243217"/>
    </source>
</evidence>
<name>A0A1V9YTW0_9STRA</name>
<dbReference type="InterPro" id="IPR017927">
    <property type="entry name" value="FAD-bd_FR_type"/>
</dbReference>
<dbReference type="Pfam" id="PF08022">
    <property type="entry name" value="FAD_binding_8"/>
    <property type="match status" value="1"/>
</dbReference>
<feature type="transmembrane region" description="Helical" evidence="2">
    <location>
        <begin position="201"/>
        <end position="223"/>
    </location>
</feature>
<evidence type="ECO:0000259" key="3">
    <source>
        <dbReference type="PROSITE" id="PS51384"/>
    </source>
</evidence>
<dbReference type="AlphaFoldDB" id="A0A1V9YTW0"/>
<keyword evidence="2" id="KW-0472">Membrane</keyword>
<dbReference type="InterPro" id="IPR013112">
    <property type="entry name" value="FAD-bd_8"/>
</dbReference>
<feature type="non-terminal residue" evidence="4">
    <location>
        <position position="1"/>
    </location>
</feature>
<keyword evidence="5" id="KW-1185">Reference proteome</keyword>
<feature type="transmembrane region" description="Helical" evidence="2">
    <location>
        <begin position="55"/>
        <end position="77"/>
    </location>
</feature>
<feature type="transmembrane region" description="Helical" evidence="2">
    <location>
        <begin position="18"/>
        <end position="35"/>
    </location>
</feature>
<keyword evidence="2" id="KW-1133">Transmembrane helix</keyword>
<reference evidence="4 5" key="1">
    <citation type="journal article" date="2014" name="Genome Biol. Evol.">
        <title>The secreted proteins of Achlya hypogyna and Thraustotheca clavata identify the ancestral oomycete secretome and reveal gene acquisitions by horizontal gene transfer.</title>
        <authorList>
            <person name="Misner I."/>
            <person name="Blouin N."/>
            <person name="Leonard G."/>
            <person name="Richards T.A."/>
            <person name="Lane C.E."/>
        </authorList>
    </citation>
    <scope>NUCLEOTIDE SEQUENCE [LARGE SCALE GENOMIC DNA]</scope>
    <source>
        <strain evidence="4 5">ATCC 34112</strain>
    </source>
</reference>
<dbReference type="PROSITE" id="PS51384">
    <property type="entry name" value="FAD_FR"/>
    <property type="match status" value="1"/>
</dbReference>
<dbReference type="GO" id="GO:0016491">
    <property type="term" value="F:oxidoreductase activity"/>
    <property type="evidence" value="ECO:0007669"/>
    <property type="project" value="UniProtKB-KW"/>
</dbReference>
<keyword evidence="1" id="KW-0560">Oxidoreductase</keyword>
<dbReference type="InterPro" id="IPR039261">
    <property type="entry name" value="FNR_nucleotide-bd"/>
</dbReference>